<proteinExistence type="predicted"/>
<dbReference type="PANTHER" id="PTHR31840">
    <property type="entry name" value="COILED-COIL DOMAIN-CONTAINING PROTEIN 97"/>
    <property type="match status" value="1"/>
</dbReference>
<reference evidence="2 3" key="1">
    <citation type="journal article" date="2024" name="Nat. Commun.">
        <title>Phylogenomics reveals the evolutionary origins of lichenization in chlorophyte algae.</title>
        <authorList>
            <person name="Puginier C."/>
            <person name="Libourel C."/>
            <person name="Otte J."/>
            <person name="Skaloud P."/>
            <person name="Haon M."/>
            <person name="Grisel S."/>
            <person name="Petersen M."/>
            <person name="Berrin J.G."/>
            <person name="Delaux P.M."/>
            <person name="Dal Grande F."/>
            <person name="Keller J."/>
        </authorList>
    </citation>
    <scope>NUCLEOTIDE SEQUENCE [LARGE SCALE GENOMIC DNA]</scope>
    <source>
        <strain evidence="2 3">SAG 2036</strain>
    </source>
</reference>
<feature type="domain" description="CCD97-like C-terminal" evidence="1">
    <location>
        <begin position="32"/>
        <end position="71"/>
    </location>
</feature>
<accession>A0AAW1P246</accession>
<organism evidence="2 3">
    <name type="scientific">Symbiochloris irregularis</name>
    <dbReference type="NCBI Taxonomy" id="706552"/>
    <lineage>
        <taxon>Eukaryota</taxon>
        <taxon>Viridiplantae</taxon>
        <taxon>Chlorophyta</taxon>
        <taxon>core chlorophytes</taxon>
        <taxon>Trebouxiophyceae</taxon>
        <taxon>Trebouxiales</taxon>
        <taxon>Trebouxiaceae</taxon>
        <taxon>Symbiochloris</taxon>
    </lineage>
</organism>
<evidence type="ECO:0000259" key="1">
    <source>
        <dbReference type="Pfam" id="PF09747"/>
    </source>
</evidence>
<protein>
    <recommendedName>
        <fullName evidence="1">CCD97-like C-terminal domain-containing protein</fullName>
    </recommendedName>
</protein>
<gene>
    <name evidence="2" type="ORF">WJX73_005341</name>
</gene>
<keyword evidence="3" id="KW-1185">Reference proteome</keyword>
<dbReference type="Proteomes" id="UP001465755">
    <property type="component" value="Unassembled WGS sequence"/>
</dbReference>
<dbReference type="Pfam" id="PF09747">
    <property type="entry name" value="CCD97-like_C"/>
    <property type="match status" value="1"/>
</dbReference>
<evidence type="ECO:0000313" key="2">
    <source>
        <dbReference type="EMBL" id="KAK9802681.1"/>
    </source>
</evidence>
<name>A0AAW1P246_9CHLO</name>
<comment type="caution">
    <text evidence="2">The sequence shown here is derived from an EMBL/GenBank/DDBJ whole genome shotgun (WGS) entry which is preliminary data.</text>
</comment>
<dbReference type="AlphaFoldDB" id="A0AAW1P246"/>
<evidence type="ECO:0000313" key="3">
    <source>
        <dbReference type="Proteomes" id="UP001465755"/>
    </source>
</evidence>
<dbReference type="PANTHER" id="PTHR31840:SF1">
    <property type="entry name" value="COILED-COIL DOMAIN-CONTAINING PROTEIN 97"/>
    <property type="match status" value="1"/>
</dbReference>
<dbReference type="InterPro" id="IPR018613">
    <property type="entry name" value="Ccdc97-like"/>
</dbReference>
<dbReference type="EMBL" id="JALJOQ010000069">
    <property type="protein sequence ID" value="KAK9802681.1"/>
    <property type="molecule type" value="Genomic_DNA"/>
</dbReference>
<dbReference type="InterPro" id="IPR040233">
    <property type="entry name" value="CCD97-like_C"/>
</dbReference>
<sequence length="122" mass="13781">MFRPLAAADYEVAFYLKHINQQRDPPASLVKNRRYAQLKRLMAQGSFFGDDALRSRDPVLFHQLVGQYQPTVVPAKTGRLSTDILDQGVNYDEIDNDALGLDDDNAAEADRDALESHFNQLD</sequence>